<protein>
    <recommendedName>
        <fullName evidence="2">UPF0301 protein ACFFF8_12170</fullName>
    </recommendedName>
</protein>
<dbReference type="Gene3D" id="3.40.1740.10">
    <property type="entry name" value="VC0467-like"/>
    <property type="match status" value="1"/>
</dbReference>
<evidence type="ECO:0000313" key="4">
    <source>
        <dbReference type="Proteomes" id="UP001589858"/>
    </source>
</evidence>
<sequence length="199" mass="21783">MPCRYGPSAYNRTVTEKQYLSGRLLLAMPGMFDPRFERTVSVMCVHDENGALGIGIGRLREGVRFHDILDELDIDPGDTPNCHVHEGGPVEPGRGFILHSTDWGGADTLQVQPLCALTASMDVLRAIAEGRGPSRWLMALGYAGWGAGQLESEMRQHGWYAADPHPEILFETPVDARWGATWRAEGIDPALLASETGRA</sequence>
<keyword evidence="4" id="KW-1185">Reference proteome</keyword>
<name>A0ABV6S7Y8_9SPHN</name>
<organism evidence="3 4">
    <name type="scientific">Novosphingobium clariflavum</name>
    <dbReference type="NCBI Taxonomy" id="2029884"/>
    <lineage>
        <taxon>Bacteria</taxon>
        <taxon>Pseudomonadati</taxon>
        <taxon>Pseudomonadota</taxon>
        <taxon>Alphaproteobacteria</taxon>
        <taxon>Sphingomonadales</taxon>
        <taxon>Sphingomonadaceae</taxon>
        <taxon>Novosphingobium</taxon>
    </lineage>
</organism>
<dbReference type="Pfam" id="PF02622">
    <property type="entry name" value="DUF179"/>
    <property type="match status" value="1"/>
</dbReference>
<dbReference type="RefSeq" id="WP_267223054.1">
    <property type="nucleotide sequence ID" value="NZ_JAPCWC010000019.1"/>
</dbReference>
<dbReference type="Proteomes" id="UP001589858">
    <property type="component" value="Unassembled WGS sequence"/>
</dbReference>
<evidence type="ECO:0000256" key="2">
    <source>
        <dbReference type="HAMAP-Rule" id="MF_00758"/>
    </source>
</evidence>
<dbReference type="SUPFAM" id="SSF143456">
    <property type="entry name" value="VC0467-like"/>
    <property type="match status" value="1"/>
</dbReference>
<comment type="similarity">
    <text evidence="1 2">Belongs to the UPF0301 (AlgH) family.</text>
</comment>
<evidence type="ECO:0000313" key="3">
    <source>
        <dbReference type="EMBL" id="MFC0685354.1"/>
    </source>
</evidence>
<accession>A0ABV6S7Y8</accession>
<dbReference type="PANTHER" id="PTHR30327:SF1">
    <property type="entry name" value="UPF0301 PROTEIN YQGE"/>
    <property type="match status" value="1"/>
</dbReference>
<gene>
    <name evidence="3" type="ORF">ACFFF8_12170</name>
</gene>
<proteinExistence type="inferred from homology"/>
<comment type="caution">
    <text evidence="3">The sequence shown here is derived from an EMBL/GenBank/DDBJ whole genome shotgun (WGS) entry which is preliminary data.</text>
</comment>
<dbReference type="EMBL" id="JBHLTM010000047">
    <property type="protein sequence ID" value="MFC0685354.1"/>
    <property type="molecule type" value="Genomic_DNA"/>
</dbReference>
<dbReference type="PANTHER" id="PTHR30327">
    <property type="entry name" value="UNCHARACTERIZED PROTEIN YQGE"/>
    <property type="match status" value="1"/>
</dbReference>
<reference evidence="3 4" key="1">
    <citation type="submission" date="2024-09" db="EMBL/GenBank/DDBJ databases">
        <authorList>
            <person name="Sun Q."/>
            <person name="Mori K."/>
        </authorList>
    </citation>
    <scope>NUCLEOTIDE SEQUENCE [LARGE SCALE GENOMIC DNA]</scope>
    <source>
        <strain evidence="3 4">CICC 11035S</strain>
    </source>
</reference>
<evidence type="ECO:0000256" key="1">
    <source>
        <dbReference type="ARBA" id="ARBA00009600"/>
    </source>
</evidence>
<dbReference type="HAMAP" id="MF_00758">
    <property type="entry name" value="UPF0301"/>
    <property type="match status" value="1"/>
</dbReference>
<dbReference type="InterPro" id="IPR003774">
    <property type="entry name" value="AlgH-like"/>
</dbReference>